<dbReference type="PRINTS" id="PR00420">
    <property type="entry name" value="RNGMNOXGNASE"/>
</dbReference>
<name>A0A1L9UYR8_ASPBC</name>
<accession>A0A1L9UYR8</accession>
<dbReference type="VEuPathDB" id="FungiDB:ASPBRDRAFT_192845"/>
<evidence type="ECO:0000313" key="8">
    <source>
        <dbReference type="Proteomes" id="UP000184499"/>
    </source>
</evidence>
<dbReference type="Pfam" id="PF01494">
    <property type="entry name" value="FAD_binding_3"/>
    <property type="match status" value="1"/>
</dbReference>
<dbReference type="SUPFAM" id="SSF51905">
    <property type="entry name" value="FAD/NAD(P)-binding domain"/>
    <property type="match status" value="1"/>
</dbReference>
<dbReference type="InterPro" id="IPR050493">
    <property type="entry name" value="FAD-dep_Monooxygenase_BioMet"/>
</dbReference>
<dbReference type="InterPro" id="IPR002938">
    <property type="entry name" value="FAD-bd"/>
</dbReference>
<keyword evidence="3" id="KW-0274">FAD</keyword>
<evidence type="ECO:0000256" key="3">
    <source>
        <dbReference type="ARBA" id="ARBA00022827"/>
    </source>
</evidence>
<dbReference type="STRING" id="767769.A0A1L9UYR8"/>
<dbReference type="GeneID" id="93573023"/>
<sequence length="432" mass="48095">MKILIVGAGLGGLAAAYCFAKDGHHVFEKRDKLSPKGSGLMIRPGASRILHSWGLGHAIEQAADTCLPFSIRDLKTGKDKIPALPASLTESPNWGIHRPILQDIFYEQAMKVGAEIIFSSLVEDFSDEPDQSPNLQFRGGKTIAGDLIIISDGIRSRLRPKVLSDISAGWSVDPQVSDSVFYGVTVRQKELQSNVDAALLLQQVEPCVWVGDERFVVGRKPRKSEFWSGLFGLKHDDGQASMWSEDGDITLVRQRFEGICPSLSAVLNLATKCDRWKIAQMPNLPRWTSRTGRTILLGDSAHAMEPNAAQVSLTSGLSQIIEDIGVLQLLLLSLPYLDVSVISRFWEDIRKPRVERIKSYAVWNTRRFLGHKDRPASRQTYSNADWDSIRNVKPDSTADFTSPAFFKWAHDYDAVEETRKYLGKISSASSRL</sequence>
<keyword evidence="2" id="KW-0285">Flavoprotein</keyword>
<dbReference type="Proteomes" id="UP000184499">
    <property type="component" value="Unassembled WGS sequence"/>
</dbReference>
<gene>
    <name evidence="7" type="ORF">ASPBRDRAFT_192845</name>
</gene>
<dbReference type="Gene3D" id="3.50.50.60">
    <property type="entry name" value="FAD/NAD(P)-binding domain"/>
    <property type="match status" value="1"/>
</dbReference>
<evidence type="ECO:0000256" key="5">
    <source>
        <dbReference type="ARBA" id="ARBA00023033"/>
    </source>
</evidence>
<dbReference type="PANTHER" id="PTHR13789:SF147">
    <property type="entry name" value="PUTATIVE (AFU_ORTHOLOGUE AFUA_2G01950)-RELATED"/>
    <property type="match status" value="1"/>
</dbReference>
<dbReference type="PANTHER" id="PTHR13789">
    <property type="entry name" value="MONOOXYGENASE"/>
    <property type="match status" value="1"/>
</dbReference>
<dbReference type="GO" id="GO:0071949">
    <property type="term" value="F:FAD binding"/>
    <property type="evidence" value="ECO:0007669"/>
    <property type="project" value="InterPro"/>
</dbReference>
<evidence type="ECO:0000259" key="6">
    <source>
        <dbReference type="Pfam" id="PF01494"/>
    </source>
</evidence>
<dbReference type="OrthoDB" id="16820at2759"/>
<keyword evidence="4" id="KW-0560">Oxidoreductase</keyword>
<protein>
    <recommendedName>
        <fullName evidence="6">FAD-binding domain-containing protein</fullName>
    </recommendedName>
</protein>
<evidence type="ECO:0000256" key="2">
    <source>
        <dbReference type="ARBA" id="ARBA00022630"/>
    </source>
</evidence>
<evidence type="ECO:0000256" key="4">
    <source>
        <dbReference type="ARBA" id="ARBA00023002"/>
    </source>
</evidence>
<comment type="similarity">
    <text evidence="1">Belongs to the paxM FAD-dependent monooxygenase family.</text>
</comment>
<dbReference type="EMBL" id="KV878680">
    <property type="protein sequence ID" value="OJJ76732.1"/>
    <property type="molecule type" value="Genomic_DNA"/>
</dbReference>
<evidence type="ECO:0000313" key="7">
    <source>
        <dbReference type="EMBL" id="OJJ76732.1"/>
    </source>
</evidence>
<dbReference type="OMA" id="CDRWRLA"/>
<dbReference type="RefSeq" id="XP_067483979.1">
    <property type="nucleotide sequence ID" value="XM_067620535.1"/>
</dbReference>
<reference evidence="8" key="1">
    <citation type="journal article" date="2017" name="Genome Biol.">
        <title>Comparative genomics reveals high biological diversity and specific adaptations in the industrially and medically important fungal genus Aspergillus.</title>
        <authorList>
            <person name="de Vries R.P."/>
            <person name="Riley R."/>
            <person name="Wiebenga A."/>
            <person name="Aguilar-Osorio G."/>
            <person name="Amillis S."/>
            <person name="Uchima C.A."/>
            <person name="Anderluh G."/>
            <person name="Asadollahi M."/>
            <person name="Askin M."/>
            <person name="Barry K."/>
            <person name="Battaglia E."/>
            <person name="Bayram O."/>
            <person name="Benocci T."/>
            <person name="Braus-Stromeyer S.A."/>
            <person name="Caldana C."/>
            <person name="Canovas D."/>
            <person name="Cerqueira G.C."/>
            <person name="Chen F."/>
            <person name="Chen W."/>
            <person name="Choi C."/>
            <person name="Clum A."/>
            <person name="Dos Santos R.A."/>
            <person name="Damasio A.R."/>
            <person name="Diallinas G."/>
            <person name="Emri T."/>
            <person name="Fekete E."/>
            <person name="Flipphi M."/>
            <person name="Freyberg S."/>
            <person name="Gallo A."/>
            <person name="Gournas C."/>
            <person name="Habgood R."/>
            <person name="Hainaut M."/>
            <person name="Harispe M.L."/>
            <person name="Henrissat B."/>
            <person name="Hilden K.S."/>
            <person name="Hope R."/>
            <person name="Hossain A."/>
            <person name="Karabika E."/>
            <person name="Karaffa L."/>
            <person name="Karanyi Z."/>
            <person name="Krasevec N."/>
            <person name="Kuo A."/>
            <person name="Kusch H."/>
            <person name="LaButti K."/>
            <person name="Lagendijk E.L."/>
            <person name="Lapidus A."/>
            <person name="Levasseur A."/>
            <person name="Lindquist E."/>
            <person name="Lipzen A."/>
            <person name="Logrieco A.F."/>
            <person name="MacCabe A."/>
            <person name="Maekelae M.R."/>
            <person name="Malavazi I."/>
            <person name="Melin P."/>
            <person name="Meyer V."/>
            <person name="Mielnichuk N."/>
            <person name="Miskei M."/>
            <person name="Molnar A.P."/>
            <person name="Mule G."/>
            <person name="Ngan C.Y."/>
            <person name="Orejas M."/>
            <person name="Orosz E."/>
            <person name="Ouedraogo J.P."/>
            <person name="Overkamp K.M."/>
            <person name="Park H.-S."/>
            <person name="Perrone G."/>
            <person name="Piumi F."/>
            <person name="Punt P.J."/>
            <person name="Ram A.F."/>
            <person name="Ramon A."/>
            <person name="Rauscher S."/>
            <person name="Record E."/>
            <person name="Riano-Pachon D.M."/>
            <person name="Robert V."/>
            <person name="Roehrig J."/>
            <person name="Ruller R."/>
            <person name="Salamov A."/>
            <person name="Salih N.S."/>
            <person name="Samson R.A."/>
            <person name="Sandor E."/>
            <person name="Sanguinetti M."/>
            <person name="Schuetze T."/>
            <person name="Sepcic K."/>
            <person name="Shelest E."/>
            <person name="Sherlock G."/>
            <person name="Sophianopoulou V."/>
            <person name="Squina F.M."/>
            <person name="Sun H."/>
            <person name="Susca A."/>
            <person name="Todd R.B."/>
            <person name="Tsang A."/>
            <person name="Unkles S.E."/>
            <person name="van de Wiele N."/>
            <person name="van Rossen-Uffink D."/>
            <person name="Oliveira J.V."/>
            <person name="Vesth T.C."/>
            <person name="Visser J."/>
            <person name="Yu J.-H."/>
            <person name="Zhou M."/>
            <person name="Andersen M.R."/>
            <person name="Archer D.B."/>
            <person name="Baker S.E."/>
            <person name="Benoit I."/>
            <person name="Brakhage A.A."/>
            <person name="Braus G.H."/>
            <person name="Fischer R."/>
            <person name="Frisvad J.C."/>
            <person name="Goldman G.H."/>
            <person name="Houbraken J."/>
            <person name="Oakley B."/>
            <person name="Pocsi I."/>
            <person name="Scazzocchio C."/>
            <person name="Seiboth B."/>
            <person name="vanKuyk P.A."/>
            <person name="Wortman J."/>
            <person name="Dyer P.S."/>
            <person name="Grigoriev I.V."/>
        </authorList>
    </citation>
    <scope>NUCLEOTIDE SEQUENCE [LARGE SCALE GENOMIC DNA]</scope>
    <source>
        <strain evidence="8">CBS 101740 / IMI 381727 / IBT 21946</strain>
    </source>
</reference>
<dbReference type="GO" id="GO:0004497">
    <property type="term" value="F:monooxygenase activity"/>
    <property type="evidence" value="ECO:0007669"/>
    <property type="project" value="UniProtKB-KW"/>
</dbReference>
<keyword evidence="8" id="KW-1185">Reference proteome</keyword>
<feature type="domain" description="FAD-binding" evidence="6">
    <location>
        <begin position="2"/>
        <end position="310"/>
    </location>
</feature>
<proteinExistence type="inferred from homology"/>
<keyword evidence="5" id="KW-0503">Monooxygenase</keyword>
<dbReference type="AlphaFoldDB" id="A0A1L9UYR8"/>
<evidence type="ECO:0000256" key="1">
    <source>
        <dbReference type="ARBA" id="ARBA00007992"/>
    </source>
</evidence>
<organism evidence="7 8">
    <name type="scientific">Aspergillus brasiliensis (strain CBS 101740 / IMI 381727 / IBT 21946)</name>
    <dbReference type="NCBI Taxonomy" id="767769"/>
    <lineage>
        <taxon>Eukaryota</taxon>
        <taxon>Fungi</taxon>
        <taxon>Dikarya</taxon>
        <taxon>Ascomycota</taxon>
        <taxon>Pezizomycotina</taxon>
        <taxon>Eurotiomycetes</taxon>
        <taxon>Eurotiomycetidae</taxon>
        <taxon>Eurotiales</taxon>
        <taxon>Aspergillaceae</taxon>
        <taxon>Aspergillus</taxon>
        <taxon>Aspergillus subgen. Circumdati</taxon>
    </lineage>
</organism>
<dbReference type="InterPro" id="IPR036188">
    <property type="entry name" value="FAD/NAD-bd_sf"/>
</dbReference>